<dbReference type="PROSITE" id="PS51257">
    <property type="entry name" value="PROKAR_LIPOPROTEIN"/>
    <property type="match status" value="1"/>
</dbReference>
<dbReference type="EMBL" id="FUYQ01000017">
    <property type="protein sequence ID" value="SKB68882.1"/>
    <property type="molecule type" value="Genomic_DNA"/>
</dbReference>
<dbReference type="AlphaFoldDB" id="A0A1T5DAT0"/>
<evidence type="ECO:0000259" key="6">
    <source>
        <dbReference type="Pfam" id="PF07980"/>
    </source>
</evidence>
<keyword evidence="8" id="KW-1185">Reference proteome</keyword>
<proteinExistence type="inferred from homology"/>
<comment type="similarity">
    <text evidence="2">Belongs to the SusD family.</text>
</comment>
<dbReference type="SUPFAM" id="SSF48452">
    <property type="entry name" value="TPR-like"/>
    <property type="match status" value="1"/>
</dbReference>
<keyword evidence="4" id="KW-0472">Membrane</keyword>
<organism evidence="7 8">
    <name type="scientific">Parabacteroides chartae</name>
    <dbReference type="NCBI Taxonomy" id="1037355"/>
    <lineage>
        <taxon>Bacteria</taxon>
        <taxon>Pseudomonadati</taxon>
        <taxon>Bacteroidota</taxon>
        <taxon>Bacteroidia</taxon>
        <taxon>Bacteroidales</taxon>
        <taxon>Tannerellaceae</taxon>
        <taxon>Parabacteroides</taxon>
    </lineage>
</organism>
<evidence type="ECO:0000256" key="3">
    <source>
        <dbReference type="ARBA" id="ARBA00022729"/>
    </source>
</evidence>
<evidence type="ECO:0000256" key="1">
    <source>
        <dbReference type="ARBA" id="ARBA00004442"/>
    </source>
</evidence>
<comment type="subcellular location">
    <subcellularLocation>
        <location evidence="1">Cell outer membrane</location>
    </subcellularLocation>
</comment>
<protein>
    <submittedName>
        <fullName evidence="7">Starch-binding associating with outer membrane</fullName>
    </submittedName>
</protein>
<evidence type="ECO:0000256" key="2">
    <source>
        <dbReference type="ARBA" id="ARBA00006275"/>
    </source>
</evidence>
<sequence>MNKYIKKGLIYLAGGLFFVSCDVMDTEPFESYSEDLVWNSKSTADAFVLQTYNSTAALFAGTANVESWTPNAIHSDLVNLDDFPIERKDRYYDSGFNRFGALRRCNLIIEKAAASAGLTEGQKKELIAEGHMLRGLVYFHQAQRMGRFVPVQKVLTPSDTIDFKTPLTKDVAESYRLILEDINAAISGLPQESAPGRLNVYVAQGYKSRICLQAYAYTGDKAYLDECIKASDAVINSGKYTLSSNYGGMFLADDKYAKEIMFAYYRMDVNTYSHSFAEMINMAPNVKNDELVRAGSTPLFKNTNGRAFEGWASYFPTQDMVDQYLVIDQTDGKAKPWDQTSQFKNSVVDDLNNIQEVGSYTNFGVNVPEEADLGSNAKGPKIIKAGKVIDDANISEIMYKNRDKRFYGTIVYDSCTWLGGELVTTCCHGNLWAAVRKGGGDAQSDSWYTTASNYYWKKGVYDVNPRLFYGNKTDYHFVLMRLGEMYLNKAEAYLLKGNIQLAIENMNITRVKHGELPPSEAATEEMAWRDYKRERRVEMALENDIYWSYLRWGKYGGFANEGKAPGDVIIDLNKPVHKIQISKDRKRFFVGQIVRNGAWERTFTTKRYLLPIPQGQLDKRAASGIIDTQNTGW</sequence>
<dbReference type="Proteomes" id="UP000190852">
    <property type="component" value="Unassembled WGS sequence"/>
</dbReference>
<evidence type="ECO:0000313" key="7">
    <source>
        <dbReference type="EMBL" id="SKB68882.1"/>
    </source>
</evidence>
<keyword evidence="5" id="KW-0998">Cell outer membrane</keyword>
<dbReference type="Pfam" id="PF07980">
    <property type="entry name" value="SusD_RagB"/>
    <property type="match status" value="1"/>
</dbReference>
<evidence type="ECO:0000313" key="8">
    <source>
        <dbReference type="Proteomes" id="UP000190852"/>
    </source>
</evidence>
<dbReference type="InterPro" id="IPR011990">
    <property type="entry name" value="TPR-like_helical_dom_sf"/>
</dbReference>
<reference evidence="8" key="1">
    <citation type="submission" date="2017-02" db="EMBL/GenBank/DDBJ databases">
        <authorList>
            <person name="Varghese N."/>
            <person name="Submissions S."/>
        </authorList>
    </citation>
    <scope>NUCLEOTIDE SEQUENCE [LARGE SCALE GENOMIC DNA]</scope>
    <source>
        <strain evidence="8">DSM 24967</strain>
    </source>
</reference>
<accession>A0A1T5DAT0</accession>
<dbReference type="GO" id="GO:0009279">
    <property type="term" value="C:cell outer membrane"/>
    <property type="evidence" value="ECO:0007669"/>
    <property type="project" value="UniProtKB-SubCell"/>
</dbReference>
<evidence type="ECO:0000256" key="4">
    <source>
        <dbReference type="ARBA" id="ARBA00023136"/>
    </source>
</evidence>
<dbReference type="Gene3D" id="1.25.40.390">
    <property type="match status" value="1"/>
</dbReference>
<gene>
    <name evidence="7" type="ORF">SAMN05660349_02373</name>
</gene>
<keyword evidence="3" id="KW-0732">Signal</keyword>
<feature type="domain" description="RagB/SusD" evidence="6">
    <location>
        <begin position="280"/>
        <end position="633"/>
    </location>
</feature>
<dbReference type="InterPro" id="IPR012944">
    <property type="entry name" value="SusD_RagB_dom"/>
</dbReference>
<dbReference type="RefSeq" id="WP_079683829.1">
    <property type="nucleotide sequence ID" value="NZ_FUYQ01000017.1"/>
</dbReference>
<name>A0A1T5DAT0_9BACT</name>
<evidence type="ECO:0000256" key="5">
    <source>
        <dbReference type="ARBA" id="ARBA00023237"/>
    </source>
</evidence>